<dbReference type="EMBL" id="VWSH01000002">
    <property type="protein sequence ID" value="KAA5534618.1"/>
    <property type="molecule type" value="Genomic_DNA"/>
</dbReference>
<evidence type="ECO:0000256" key="1">
    <source>
        <dbReference type="ARBA" id="ARBA00004370"/>
    </source>
</evidence>
<name>A0A5M6CHC1_9BACT</name>
<evidence type="ECO:0000313" key="4">
    <source>
        <dbReference type="Proteomes" id="UP000323632"/>
    </source>
</evidence>
<dbReference type="Pfam" id="PF01370">
    <property type="entry name" value="Epimerase"/>
    <property type="match status" value="1"/>
</dbReference>
<dbReference type="AlphaFoldDB" id="A0A5M6CHC1"/>
<dbReference type="InterPro" id="IPR036291">
    <property type="entry name" value="NAD(P)-bd_dom_sf"/>
</dbReference>
<dbReference type="PANTHER" id="PTHR14097:SF8">
    <property type="entry name" value="NAD(P)-BINDING DOMAIN-CONTAINING PROTEIN"/>
    <property type="match status" value="1"/>
</dbReference>
<evidence type="ECO:0000259" key="2">
    <source>
        <dbReference type="Pfam" id="PF01370"/>
    </source>
</evidence>
<keyword evidence="4" id="KW-1185">Reference proteome</keyword>
<gene>
    <name evidence="3" type="ORF">F0919_08335</name>
</gene>
<dbReference type="InterPro" id="IPR001509">
    <property type="entry name" value="Epimerase_deHydtase"/>
</dbReference>
<comment type="subcellular location">
    <subcellularLocation>
        <location evidence="1">Membrane</location>
    </subcellularLocation>
</comment>
<feature type="domain" description="NAD-dependent epimerase/dehydratase" evidence="2">
    <location>
        <begin position="3"/>
        <end position="101"/>
    </location>
</feature>
<reference evidence="3 4" key="1">
    <citation type="submission" date="2019-09" db="EMBL/GenBank/DDBJ databases">
        <title>Genome sequence and assembly of Taibaiella sp.</title>
        <authorList>
            <person name="Chhetri G."/>
        </authorList>
    </citation>
    <scope>NUCLEOTIDE SEQUENCE [LARGE SCALE GENOMIC DNA]</scope>
    <source>
        <strain evidence="3 4">KVB11</strain>
    </source>
</reference>
<comment type="caution">
    <text evidence="3">The sequence shown here is derived from an EMBL/GenBank/DDBJ whole genome shotgun (WGS) entry which is preliminary data.</text>
</comment>
<sequence>MKVIITGATGMVGEGVLFECLENPKVKEVLIVSRKHYDLNNPKLKELLVPDFSHLEIFSENLKGYDACFYCAGISSVGIKEAEFSRITYDTTLAFAKQLLQLNPNMVFNFISGNRTDSSEKGKVMWARVKGKTENALMKLPFKSQFNFRPALMKATKGQVNVKRIYKILAPLIAPFFPQKTLTLKQVGQAMINSVLIGYPKQVLEINDIEQLAKQ</sequence>
<organism evidence="3 4">
    <name type="scientific">Taibaiella lutea</name>
    <dbReference type="NCBI Taxonomy" id="2608001"/>
    <lineage>
        <taxon>Bacteria</taxon>
        <taxon>Pseudomonadati</taxon>
        <taxon>Bacteroidota</taxon>
        <taxon>Chitinophagia</taxon>
        <taxon>Chitinophagales</taxon>
        <taxon>Chitinophagaceae</taxon>
        <taxon>Taibaiella</taxon>
    </lineage>
</organism>
<accession>A0A5M6CHC1</accession>
<protein>
    <submittedName>
        <fullName evidence="3">NAD-dependent epimerase/dehydratase family protein</fullName>
    </submittedName>
</protein>
<dbReference type="SUPFAM" id="SSF51735">
    <property type="entry name" value="NAD(P)-binding Rossmann-fold domains"/>
    <property type="match status" value="1"/>
</dbReference>
<dbReference type="Proteomes" id="UP000323632">
    <property type="component" value="Unassembled WGS sequence"/>
</dbReference>
<dbReference type="Gene3D" id="3.40.50.720">
    <property type="entry name" value="NAD(P)-binding Rossmann-like Domain"/>
    <property type="match status" value="1"/>
</dbReference>
<dbReference type="RefSeq" id="WP_150032298.1">
    <property type="nucleotide sequence ID" value="NZ_VWSH01000002.1"/>
</dbReference>
<evidence type="ECO:0000313" key="3">
    <source>
        <dbReference type="EMBL" id="KAA5534618.1"/>
    </source>
</evidence>
<proteinExistence type="predicted"/>
<dbReference type="GO" id="GO:0016020">
    <property type="term" value="C:membrane"/>
    <property type="evidence" value="ECO:0007669"/>
    <property type="project" value="UniProtKB-SubCell"/>
</dbReference>
<dbReference type="PANTHER" id="PTHR14097">
    <property type="entry name" value="OXIDOREDUCTASE HTATIP2"/>
    <property type="match status" value="1"/>
</dbReference>